<evidence type="ECO:0000313" key="10">
    <source>
        <dbReference type="EMBL" id="RGR49339.1"/>
    </source>
</evidence>
<dbReference type="PROSITE" id="PS50977">
    <property type="entry name" value="HTH_TETR_2"/>
    <property type="match status" value="1"/>
</dbReference>
<evidence type="ECO:0000313" key="29">
    <source>
        <dbReference type="Proteomes" id="UP000284644"/>
    </source>
</evidence>
<name>A0A174LVH6_9FIRM</name>
<dbReference type="EMBL" id="QRZI01000011">
    <property type="protein sequence ID" value="RGV61960.1"/>
    <property type="molecule type" value="Genomic_DNA"/>
</dbReference>
<dbReference type="EMBL" id="QROS01000004">
    <property type="protein sequence ID" value="RHL48510.1"/>
    <property type="molecule type" value="Genomic_DNA"/>
</dbReference>
<dbReference type="PANTHER" id="PTHR47506">
    <property type="entry name" value="TRANSCRIPTIONAL REGULATORY PROTEIN"/>
    <property type="match status" value="1"/>
</dbReference>
<evidence type="ECO:0000256" key="1">
    <source>
        <dbReference type="ARBA" id="ARBA00023015"/>
    </source>
</evidence>
<evidence type="ECO:0000313" key="22">
    <source>
        <dbReference type="Proteomes" id="UP000265808"/>
    </source>
</evidence>
<evidence type="ECO:0000313" key="27">
    <source>
        <dbReference type="Proteomes" id="UP000284242"/>
    </source>
</evidence>
<dbReference type="EMBL" id="QSJW01000007">
    <property type="protein sequence ID" value="RHE11334.1"/>
    <property type="molecule type" value="Genomic_DNA"/>
</dbReference>
<evidence type="ECO:0000313" key="9">
    <source>
        <dbReference type="EMBL" id="RGQ02829.1"/>
    </source>
</evidence>
<dbReference type="EMBL" id="QROE01000003">
    <property type="protein sequence ID" value="RHK95704.1"/>
    <property type="molecule type" value="Genomic_DNA"/>
</dbReference>
<dbReference type="EMBL" id="QRJH01000003">
    <property type="protein sequence ID" value="RHH19425.1"/>
    <property type="molecule type" value="Genomic_DNA"/>
</dbReference>
<dbReference type="Proteomes" id="UP000284267">
    <property type="component" value="Unassembled WGS sequence"/>
</dbReference>
<sequence length="215" mass="24885">MDTTEKVPSTRERQAQQRREKIIQASMQLFWEKCVEDTSMEEVAKCSGVGVATVYRYFSTKIELVIETAEFYWQKVAEKYLTELEQTDTGYVQLQKIMNVLERIFQEEKAFLKFLQEFDVFVKKYQISEERLTDYESGILRLKPYVTDALEKGLADESLFFTCSIDEMYFSLTHTLLAVMQKLAVGGEILSSDQAVEGNRQFRIVTELLLGGIKG</sequence>
<dbReference type="EMBL" id="QSHL01000003">
    <property type="protein sequence ID" value="RHC08523.1"/>
    <property type="molecule type" value="Genomic_DNA"/>
</dbReference>
<evidence type="ECO:0000313" key="11">
    <source>
        <dbReference type="EMBL" id="RGS69371.1"/>
    </source>
</evidence>
<evidence type="ECO:0000313" key="26">
    <source>
        <dbReference type="Proteomes" id="UP000284220"/>
    </source>
</evidence>
<dbReference type="EMBL" id="QRHZ01000003">
    <property type="protein sequence ID" value="RHG17875.1"/>
    <property type="molecule type" value="Genomic_DNA"/>
</dbReference>
<dbReference type="PANTHER" id="PTHR47506:SF1">
    <property type="entry name" value="HTH-TYPE TRANSCRIPTIONAL REGULATOR YJDC"/>
    <property type="match status" value="1"/>
</dbReference>
<dbReference type="EMBL" id="QRUH01000005">
    <property type="protein sequence ID" value="RGR49339.1"/>
    <property type="molecule type" value="Genomic_DNA"/>
</dbReference>
<evidence type="ECO:0000313" key="14">
    <source>
        <dbReference type="EMBL" id="RHE11334.1"/>
    </source>
</evidence>
<evidence type="ECO:0000259" key="5">
    <source>
        <dbReference type="PROSITE" id="PS50977"/>
    </source>
</evidence>
<dbReference type="Proteomes" id="UP000095409">
    <property type="component" value="Unassembled WGS sequence"/>
</dbReference>
<dbReference type="RefSeq" id="WP_005426790.1">
    <property type="nucleotide sequence ID" value="NZ_CABJDZ010000003.1"/>
</dbReference>
<evidence type="ECO:0000313" key="23">
    <source>
        <dbReference type="Proteomes" id="UP000265828"/>
    </source>
</evidence>
<dbReference type="Proteomes" id="UP000284242">
    <property type="component" value="Unassembled WGS sequence"/>
</dbReference>
<dbReference type="Proteomes" id="UP000095413">
    <property type="component" value="Unassembled WGS sequence"/>
</dbReference>
<organism evidence="7 20">
    <name type="scientific">Blautia obeum</name>
    <dbReference type="NCBI Taxonomy" id="40520"/>
    <lineage>
        <taxon>Bacteria</taxon>
        <taxon>Bacillati</taxon>
        <taxon>Bacillota</taxon>
        <taxon>Clostridia</taxon>
        <taxon>Lachnospirales</taxon>
        <taxon>Lachnospiraceae</taxon>
        <taxon>Blautia</taxon>
    </lineage>
</organism>
<dbReference type="Proteomes" id="UP000265828">
    <property type="component" value="Unassembled WGS sequence"/>
</dbReference>
<evidence type="ECO:0000313" key="28">
    <source>
        <dbReference type="Proteomes" id="UP000284267"/>
    </source>
</evidence>
<gene>
    <name evidence="18" type="ORF">DW021_07500</name>
    <name evidence="17" type="ORF">DW040_07700</name>
    <name evidence="16" type="ORF">DW222_07515</name>
    <name evidence="15" type="ORF">DW272_07555</name>
    <name evidence="14" type="ORF">DW767_11810</name>
    <name evidence="13" type="ORF">DW859_06525</name>
    <name evidence="12" type="ORF">DWW07_14600</name>
    <name evidence="11" type="ORF">DWX77_15115</name>
    <name evidence="10" type="ORF">DWY46_08350</name>
    <name evidence="9" type="ORF">DWZ12_14280</name>
    <name evidence="8" type="ORF">DXB81_13030</name>
    <name evidence="6" type="ORF">ERS852394_02393</name>
    <name evidence="7" type="ORF">ERS852533_00833</name>
</gene>
<dbReference type="Proteomes" id="UP000285839">
    <property type="component" value="Unassembled WGS sequence"/>
</dbReference>
<evidence type="ECO:0000313" key="12">
    <source>
        <dbReference type="EMBL" id="RGV61960.1"/>
    </source>
</evidence>
<dbReference type="InterPro" id="IPR001647">
    <property type="entry name" value="HTH_TetR"/>
</dbReference>
<feature type="domain" description="HTH tetR-type" evidence="5">
    <location>
        <begin position="16"/>
        <end position="76"/>
    </location>
</feature>
<keyword evidence="1" id="KW-0805">Transcription regulation</keyword>
<evidence type="ECO:0000313" key="13">
    <source>
        <dbReference type="EMBL" id="RHC08523.1"/>
    </source>
</evidence>
<evidence type="ECO:0000313" key="31">
    <source>
        <dbReference type="Proteomes" id="UP000285897"/>
    </source>
</evidence>
<dbReference type="Gene3D" id="1.10.357.10">
    <property type="entry name" value="Tetracycline Repressor, domain 2"/>
    <property type="match status" value="1"/>
</dbReference>
<dbReference type="InterPro" id="IPR009057">
    <property type="entry name" value="Homeodomain-like_sf"/>
</dbReference>
<dbReference type="GeneID" id="79803380"/>
<evidence type="ECO:0000313" key="30">
    <source>
        <dbReference type="Proteomes" id="UP000285839"/>
    </source>
</evidence>
<evidence type="ECO:0000313" key="25">
    <source>
        <dbReference type="Proteomes" id="UP000284024"/>
    </source>
</evidence>
<evidence type="ECO:0000313" key="8">
    <source>
        <dbReference type="EMBL" id="RGN03346.1"/>
    </source>
</evidence>
<dbReference type="Proteomes" id="UP000284024">
    <property type="component" value="Unassembled WGS sequence"/>
</dbReference>
<protein>
    <submittedName>
        <fullName evidence="7">DNA-binding transcriptional repressor AcrR</fullName>
    </submittedName>
    <submittedName>
        <fullName evidence="8">TetR/AcrR family transcriptional regulator</fullName>
    </submittedName>
</protein>
<dbReference type="Proteomes" id="UP000284220">
    <property type="component" value="Unassembled WGS sequence"/>
</dbReference>
<reference evidence="21 22" key="2">
    <citation type="submission" date="2018-08" db="EMBL/GenBank/DDBJ databases">
        <title>A genome reference for cultivated species of the human gut microbiota.</title>
        <authorList>
            <person name="Zou Y."/>
            <person name="Xue W."/>
            <person name="Luo G."/>
        </authorList>
    </citation>
    <scope>NUCLEOTIDE SEQUENCE [LARGE SCALE GENOMIC DNA]</scope>
    <source>
        <strain evidence="12 23">AF14-23</strain>
        <strain evidence="11 27">AF21-24</strain>
        <strain evidence="10 30">AF25-21</strain>
        <strain evidence="9 24">AF29-2BH</strain>
        <strain evidence="18 31">AF37-6AC</strain>
        <strain evidence="17 28">AF39-4</strain>
        <strain evidence="16 25">AM18-2AC</strain>
        <strain evidence="15 26">AM22-9LB</strain>
        <strain evidence="14 29">AM29-25AC</strain>
        <strain evidence="13 22">AM37-4AC</strain>
        <strain evidence="8 21">OM06-11AA</strain>
    </source>
</reference>
<dbReference type="PRINTS" id="PR00455">
    <property type="entry name" value="HTHTETR"/>
</dbReference>
<dbReference type="EMBL" id="CYZD01000013">
    <property type="protein sequence ID" value="CUO52479.1"/>
    <property type="molecule type" value="Genomic_DNA"/>
</dbReference>
<dbReference type="OrthoDB" id="9785164at2"/>
<dbReference type="Proteomes" id="UP000284644">
    <property type="component" value="Unassembled WGS sequence"/>
</dbReference>
<dbReference type="EMBL" id="QRVV01000080">
    <property type="protein sequence ID" value="RGS69371.1"/>
    <property type="molecule type" value="Genomic_DNA"/>
</dbReference>
<keyword evidence="2 4" id="KW-0238">DNA-binding</keyword>
<dbReference type="EMBL" id="CZBA01000003">
    <property type="protein sequence ID" value="CUP26991.1"/>
    <property type="molecule type" value="Genomic_DNA"/>
</dbReference>
<dbReference type="GO" id="GO:0003677">
    <property type="term" value="F:DNA binding"/>
    <property type="evidence" value="ECO:0007669"/>
    <property type="project" value="UniProtKB-UniRule"/>
</dbReference>
<dbReference type="Proteomes" id="UP000283585">
    <property type="component" value="Unassembled WGS sequence"/>
</dbReference>
<dbReference type="Pfam" id="PF00440">
    <property type="entry name" value="TetR_N"/>
    <property type="match status" value="1"/>
</dbReference>
<evidence type="ECO:0000313" key="7">
    <source>
        <dbReference type="EMBL" id="CUP26991.1"/>
    </source>
</evidence>
<dbReference type="Proteomes" id="UP000265808">
    <property type="component" value="Unassembled WGS sequence"/>
</dbReference>
<dbReference type="EMBL" id="QRSS01000023">
    <property type="protein sequence ID" value="RGQ02829.1"/>
    <property type="molecule type" value="Genomic_DNA"/>
</dbReference>
<dbReference type="Proteomes" id="UP000285897">
    <property type="component" value="Unassembled WGS sequence"/>
</dbReference>
<evidence type="ECO:0000313" key="24">
    <source>
        <dbReference type="Proteomes" id="UP000283585"/>
    </source>
</evidence>
<dbReference type="SUPFAM" id="SSF46689">
    <property type="entry name" value="Homeodomain-like"/>
    <property type="match status" value="1"/>
</dbReference>
<reference evidence="19 20" key="1">
    <citation type="submission" date="2015-09" db="EMBL/GenBank/DDBJ databases">
        <authorList>
            <consortium name="Pathogen Informatics"/>
        </authorList>
    </citation>
    <scope>NUCLEOTIDE SEQUENCE [LARGE SCALE GENOMIC DNA]</scope>
    <source>
        <strain evidence="6 19">2789STDY5608837</strain>
        <strain evidence="7 20">2789STDY5834921</strain>
    </source>
</reference>
<evidence type="ECO:0000256" key="4">
    <source>
        <dbReference type="PROSITE-ProRule" id="PRU00335"/>
    </source>
</evidence>
<evidence type="ECO:0000256" key="3">
    <source>
        <dbReference type="ARBA" id="ARBA00023163"/>
    </source>
</evidence>
<dbReference type="AlphaFoldDB" id="A0A174LVH6"/>
<evidence type="ECO:0000313" key="16">
    <source>
        <dbReference type="EMBL" id="RHH19425.1"/>
    </source>
</evidence>
<evidence type="ECO:0000313" key="20">
    <source>
        <dbReference type="Proteomes" id="UP000095413"/>
    </source>
</evidence>
<evidence type="ECO:0000256" key="2">
    <source>
        <dbReference type="ARBA" id="ARBA00023125"/>
    </source>
</evidence>
<evidence type="ECO:0000313" key="19">
    <source>
        <dbReference type="Proteomes" id="UP000095409"/>
    </source>
</evidence>
<dbReference type="EMBL" id="QSUB01000006">
    <property type="protein sequence ID" value="RGN03346.1"/>
    <property type="molecule type" value="Genomic_DNA"/>
</dbReference>
<proteinExistence type="predicted"/>
<evidence type="ECO:0000313" key="6">
    <source>
        <dbReference type="EMBL" id="CUO52479.1"/>
    </source>
</evidence>
<evidence type="ECO:0000313" key="21">
    <source>
        <dbReference type="Proteomes" id="UP000261222"/>
    </source>
</evidence>
<evidence type="ECO:0000313" key="17">
    <source>
        <dbReference type="EMBL" id="RHK95704.1"/>
    </source>
</evidence>
<keyword evidence="3" id="KW-0804">Transcription</keyword>
<feature type="DNA-binding region" description="H-T-H motif" evidence="4">
    <location>
        <begin position="39"/>
        <end position="58"/>
    </location>
</feature>
<accession>A0A174LVH6</accession>
<evidence type="ECO:0000313" key="18">
    <source>
        <dbReference type="EMBL" id="RHL48510.1"/>
    </source>
</evidence>
<dbReference type="Proteomes" id="UP000261222">
    <property type="component" value="Unassembled WGS sequence"/>
</dbReference>
<evidence type="ECO:0000313" key="15">
    <source>
        <dbReference type="EMBL" id="RHG17875.1"/>
    </source>
</evidence>